<comment type="caution">
    <text evidence="2">The sequence shown here is derived from an EMBL/GenBank/DDBJ whole genome shotgun (WGS) entry which is preliminary data.</text>
</comment>
<feature type="compositionally biased region" description="Basic and acidic residues" evidence="1">
    <location>
        <begin position="503"/>
        <end position="512"/>
    </location>
</feature>
<feature type="compositionally biased region" description="Basic and acidic residues" evidence="1">
    <location>
        <begin position="595"/>
        <end position="607"/>
    </location>
</feature>
<feature type="region of interest" description="Disordered" evidence="1">
    <location>
        <begin position="1719"/>
        <end position="1813"/>
    </location>
</feature>
<feature type="region of interest" description="Disordered" evidence="1">
    <location>
        <begin position="1"/>
        <end position="205"/>
    </location>
</feature>
<feature type="region of interest" description="Disordered" evidence="1">
    <location>
        <begin position="1524"/>
        <end position="1604"/>
    </location>
</feature>
<feature type="region of interest" description="Disordered" evidence="1">
    <location>
        <begin position="1642"/>
        <end position="1681"/>
    </location>
</feature>
<sequence>MSSPPSTNLDSSDHVQLEIEKNDKLASSEGGTGVQQSEEGRRSDVGIQGQDVDGGISSGEAQTSDNTVNFTERPAGDTKEVVIQAAEVPTTGIQREDGSAEASSHEDQRMRKADGTDAEGSGISPEDKFAAPRTDSSEPTDSSQKGEPATNAAETTSPLVSATTETPDTSATPTNVPTAQSDIPTSSFVRVNSPAAGSSSSIFSSAPKKFSTVNINKKFLGKTSASPVAGAAPPNVLGAKPTGALGSLIRPSISPNPSSTSTPKLTSAKLTSVISSKPGTGLLSSAPAVGWAKPSPRPSPGLSPSNDHSMLSSPASATEILRPTPSALGSLKRGQLTTPSTGLGMGMGSKMKKEWAPIASGEGFRSGLGREFPTAGEVIEGQRQAQSQAQSIAQARAAHNAALIEGLDSFRGVNRDPKMHYWDEDDDENAVDDVIDFGDGRAYNIAAISNPAAPPPVTKELERIQEGPVSKDERFAEDFDRSWPPRGPPTMNNQASKALYNDRSNRFEEHASKIQNQAVPRPQQILSRQPRRSSFDQPGPAVELDQNRAQALHLRDGSRPLPPHLAGRGSERPPAMSSRDAERPPANMAGSLRSLQHDLPPHLRDAPPRPPHTQPGVASRPERHFPPHLDHGSESERAPRPDRWATRERENVLNPEITTPDSGRPRIQQVPSAAAAMGNDHANVDARSSPVHSPKAITNLPSTSEVAPISTGGDVTVAQKDEMHEAAERARLRRQQEESEREARAERARQKAKQLEDKMKESEAAKAAVAPAPITTSPIISKILPRPIDAASQTAGTSQPLPPGLRPVDTANVNARPGQVSVGDLRRAEYSDVWRRGAQPQPVSNGLSEIARTPATQRLSPTLPKRPFDTQKDAKPVDAARNIRERPPHPMIPSIALDQSSGGAPVTVQFADFGKDEGSRSPVRSVSRAMPFGDGEAEGSRFGKRLNDAGTWRKSSTTPAQARTGPEPDLSSVARGGERSSAVSAYQPGASSASDFTIQAAESPSQAVDAGTTIGEKVRRSSRPAESENNFDEIMARIKSAIVAENSAATHARDVPSTQAPVPAREEQPSGPGHPADPTPASPVRTTRRIISEEARKPPLPVRYIPLPLPGDFSTTTAPLPSEPAPAWKTYVIRLPKSRKPQRPLSRKRTRSDYIAPVPLGWALSWNPPFEQLNPNTLSRDDWLLPPNYIRGKAAAPVSLPQGVFKPFVAPPAAPVNWNRQESEEAVPVVKESSQTVSLEESRAQESVVRKIVVNLPRRSHGSAVARSASAASIAYPYKDGKVQEYLSMVPVEAVQTTEDLDSLLASPTPSEIPLPASSSRDRNAARATPNRRLPDGTGVIFARPHGSSFSEDAEAKSSMRFMVSSELEIDNLLEEVNNMSMDGLTETIPESSNSTIRKQEEPTSHRGQNIARSQATSPNTAASAAWAKSMTYPTSQANQNLSNRDHIKNVWSQAGNDNLQQQSGNSLIGIVDDLPPSLSVSMHDLKEESDKQDRRQTQLDAESPRFATVGAVRSESFDRMPYGRLQPAATGESDSTDAHVYGSVSQMPNGTSYGYPLTNDTPSPNLRHAGHLRSSFSGQHSLSNGVTSTPSVSGLPGQHRGQHGVWVPLNQAGMSSSSGMTAAMNGYMGMPVSPVYASAAPLQKGNGRSSHNGYPGTAQTSGGMYSHPTGPLDSPSMSYMRPALPINNSYQAAGPQSAYPASTQSYSMRDGYTNYGMNGNGMRQSGTGPTGPGHSRYASMGSMRGGGHGSNNYGQSNYTDQAPARGLGMSGGYNGMNGMSMPGSSRALGGSPNTGRLGSGGISASGAGKRPW</sequence>
<proteinExistence type="predicted"/>
<feature type="compositionally biased region" description="Polar residues" evidence="1">
    <location>
        <begin position="59"/>
        <end position="70"/>
    </location>
</feature>
<evidence type="ECO:0000256" key="1">
    <source>
        <dbReference type="SAM" id="MobiDB-lite"/>
    </source>
</evidence>
<evidence type="ECO:0000313" key="2">
    <source>
        <dbReference type="EMBL" id="KAG7567011.1"/>
    </source>
</evidence>
<accession>A0A8K0NV24</accession>
<feature type="region of interest" description="Disordered" evidence="1">
    <location>
        <begin position="448"/>
        <end position="769"/>
    </location>
</feature>
<feature type="region of interest" description="Disordered" evidence="1">
    <location>
        <begin position="1045"/>
        <end position="1097"/>
    </location>
</feature>
<keyword evidence="3" id="KW-1185">Reference proteome</keyword>
<organism evidence="2 3">
    <name type="scientific">Filobasidium floriforme</name>
    <dbReference type="NCBI Taxonomy" id="5210"/>
    <lineage>
        <taxon>Eukaryota</taxon>
        <taxon>Fungi</taxon>
        <taxon>Dikarya</taxon>
        <taxon>Basidiomycota</taxon>
        <taxon>Agaricomycotina</taxon>
        <taxon>Tremellomycetes</taxon>
        <taxon>Filobasidiales</taxon>
        <taxon>Filobasidiaceae</taxon>
        <taxon>Filobasidium</taxon>
    </lineage>
</organism>
<name>A0A8K0NV24_9TREE</name>
<feature type="compositionally biased region" description="Basic and acidic residues" evidence="1">
    <location>
        <begin position="1016"/>
        <end position="1026"/>
    </location>
</feature>
<feature type="region of interest" description="Disordered" evidence="1">
    <location>
        <begin position="1385"/>
        <end position="1426"/>
    </location>
</feature>
<feature type="compositionally biased region" description="Low complexity" evidence="1">
    <location>
        <begin position="45"/>
        <end position="55"/>
    </location>
</feature>
<protein>
    <submittedName>
        <fullName evidence="2">Uncharacterized protein</fullName>
    </submittedName>
</protein>
<feature type="compositionally biased region" description="Basic and acidic residues" evidence="1">
    <location>
        <begin position="620"/>
        <end position="651"/>
    </location>
</feature>
<feature type="region of interest" description="Disordered" evidence="1">
    <location>
        <begin position="836"/>
        <end position="1031"/>
    </location>
</feature>
<feature type="compositionally biased region" description="Low complexity" evidence="1">
    <location>
        <begin position="1777"/>
        <end position="1786"/>
    </location>
</feature>
<feature type="compositionally biased region" description="Polar residues" evidence="1">
    <location>
        <begin position="1"/>
        <end position="10"/>
    </location>
</feature>
<feature type="region of interest" description="Disordered" evidence="1">
    <location>
        <begin position="1305"/>
        <end position="1354"/>
    </location>
</feature>
<feature type="compositionally biased region" description="Basic and acidic residues" evidence="1">
    <location>
        <begin position="866"/>
        <end position="888"/>
    </location>
</feature>
<feature type="compositionally biased region" description="Basic and acidic residues" evidence="1">
    <location>
        <begin position="1486"/>
        <end position="1498"/>
    </location>
</feature>
<gene>
    <name evidence="2" type="ORF">FFLO_01270</name>
</gene>
<feature type="compositionally biased region" description="Polar residues" evidence="1">
    <location>
        <begin position="981"/>
        <end position="1006"/>
    </location>
</feature>
<feature type="compositionally biased region" description="Polar residues" evidence="1">
    <location>
        <begin position="1752"/>
        <end position="1761"/>
    </location>
</feature>
<dbReference type="EMBL" id="JABELV010000017">
    <property type="protein sequence ID" value="KAG7567011.1"/>
    <property type="molecule type" value="Genomic_DNA"/>
</dbReference>
<feature type="compositionally biased region" description="Low complexity" evidence="1">
    <location>
        <begin position="193"/>
        <end position="205"/>
    </location>
</feature>
<feature type="compositionally biased region" description="Polar residues" evidence="1">
    <location>
        <begin position="175"/>
        <end position="190"/>
    </location>
</feature>
<feature type="compositionally biased region" description="Basic and acidic residues" evidence="1">
    <location>
        <begin position="11"/>
        <end position="26"/>
    </location>
</feature>
<feature type="compositionally biased region" description="Basic and acidic residues" evidence="1">
    <location>
        <begin position="459"/>
        <end position="483"/>
    </location>
</feature>
<reference evidence="2" key="1">
    <citation type="submission" date="2020-04" db="EMBL/GenBank/DDBJ databases">
        <title>Analysis of mating type loci in Filobasidium floriforme.</title>
        <authorList>
            <person name="Nowrousian M."/>
        </authorList>
    </citation>
    <scope>NUCLEOTIDE SEQUENCE</scope>
    <source>
        <strain evidence="2">CBS 6242</strain>
    </source>
</reference>
<feature type="compositionally biased region" description="Polar residues" evidence="1">
    <location>
        <begin position="1544"/>
        <end position="1565"/>
    </location>
</feature>
<feature type="region of interest" description="Disordered" evidence="1">
    <location>
        <begin position="1486"/>
        <end position="1507"/>
    </location>
</feature>
<feature type="compositionally biased region" description="Polar residues" evidence="1">
    <location>
        <begin position="306"/>
        <end position="316"/>
    </location>
</feature>
<feature type="compositionally biased region" description="Basic and acidic residues" evidence="1">
    <location>
        <begin position="719"/>
        <end position="764"/>
    </location>
</feature>
<feature type="compositionally biased region" description="Polar residues" evidence="1">
    <location>
        <begin position="1575"/>
        <end position="1593"/>
    </location>
</feature>
<feature type="compositionally biased region" description="Basic and acidic residues" evidence="1">
    <location>
        <begin position="94"/>
        <end position="115"/>
    </location>
</feature>
<feature type="compositionally biased region" description="Low complexity" evidence="1">
    <location>
        <begin position="247"/>
        <end position="272"/>
    </location>
</feature>
<feature type="region of interest" description="Disordered" evidence="1">
    <location>
        <begin position="241"/>
        <end position="349"/>
    </location>
</feature>
<feature type="compositionally biased region" description="Polar residues" evidence="1">
    <location>
        <begin position="1406"/>
        <end position="1423"/>
    </location>
</feature>
<feature type="compositionally biased region" description="Low complexity" evidence="1">
    <location>
        <begin position="161"/>
        <end position="174"/>
    </location>
</feature>
<feature type="compositionally biased region" description="Polar residues" evidence="1">
    <location>
        <begin position="1647"/>
        <end position="1664"/>
    </location>
</feature>
<feature type="compositionally biased region" description="Basic and acidic residues" evidence="1">
    <location>
        <begin position="938"/>
        <end position="947"/>
    </location>
</feature>
<evidence type="ECO:0000313" key="3">
    <source>
        <dbReference type="Proteomes" id="UP000812966"/>
    </source>
</evidence>
<feature type="region of interest" description="Disordered" evidence="1">
    <location>
        <begin position="790"/>
        <end position="824"/>
    </location>
</feature>
<dbReference type="Proteomes" id="UP000812966">
    <property type="component" value="Unassembled WGS sequence"/>
</dbReference>